<gene>
    <name evidence="3" type="ordered locus">HRM2_44790</name>
</gene>
<keyword evidence="1" id="KW-0233">DNA recombination</keyword>
<dbReference type="GO" id="GO:0003677">
    <property type="term" value="F:DNA binding"/>
    <property type="evidence" value="ECO:0007669"/>
    <property type="project" value="InterPro"/>
</dbReference>
<dbReference type="InterPro" id="IPR013762">
    <property type="entry name" value="Integrase-like_cat_sf"/>
</dbReference>
<dbReference type="Gene3D" id="1.10.443.10">
    <property type="entry name" value="Intergrase catalytic core"/>
    <property type="match status" value="1"/>
</dbReference>
<sequence length="57" mass="6385">MDFQSHCFATHLLEQGTQTVILQKMFGHKSIRTTARYIHISNDAISKVVSPADAVLQ</sequence>
<feature type="domain" description="Tyr recombinase" evidence="2">
    <location>
        <begin position="6"/>
        <end position="41"/>
    </location>
</feature>
<evidence type="ECO:0000313" key="4">
    <source>
        <dbReference type="Proteomes" id="UP000000442"/>
    </source>
</evidence>
<reference evidence="3 4" key="1">
    <citation type="journal article" date="2009" name="Environ. Microbiol.">
        <title>Genome sequence of Desulfobacterium autotrophicum HRM2, a marine sulfate reducer oxidizing organic carbon completely to carbon dioxide.</title>
        <authorList>
            <person name="Strittmatter A.W."/>
            <person name="Liesegang H."/>
            <person name="Rabus R."/>
            <person name="Decker I."/>
            <person name="Amann J."/>
            <person name="Andres S."/>
            <person name="Henne A."/>
            <person name="Fricke W.F."/>
            <person name="Martinez-Arias R."/>
            <person name="Bartels D."/>
            <person name="Goesmann A."/>
            <person name="Krause L."/>
            <person name="Puehler A."/>
            <person name="Klenk H.P."/>
            <person name="Richter M."/>
            <person name="Schuler M."/>
            <person name="Gloeckner F.O."/>
            <person name="Meyerdierks A."/>
            <person name="Gottschalk G."/>
            <person name="Amann R."/>
        </authorList>
    </citation>
    <scope>NUCLEOTIDE SEQUENCE [LARGE SCALE GENOMIC DNA]</scope>
    <source>
        <strain evidence="4">ATCC 43914 / DSM 3382 / HRM2</strain>
    </source>
</reference>
<organism evidence="3 4">
    <name type="scientific">Desulforapulum autotrophicum (strain ATCC 43914 / DSM 3382 / VKM B-1955 / HRM2)</name>
    <name type="common">Desulfobacterium autotrophicum</name>
    <dbReference type="NCBI Taxonomy" id="177437"/>
    <lineage>
        <taxon>Bacteria</taxon>
        <taxon>Pseudomonadati</taxon>
        <taxon>Thermodesulfobacteriota</taxon>
        <taxon>Desulfobacteria</taxon>
        <taxon>Desulfobacterales</taxon>
        <taxon>Desulfobacteraceae</taxon>
        <taxon>Desulforapulum</taxon>
    </lineage>
</organism>
<dbReference type="KEGG" id="dat:HRM2_44790"/>
<dbReference type="HOGENOM" id="CLU_027562_46_1_7"/>
<dbReference type="Proteomes" id="UP000000442">
    <property type="component" value="Chromosome"/>
</dbReference>
<accession>C0QF34</accession>
<evidence type="ECO:0000313" key="3">
    <source>
        <dbReference type="EMBL" id="ACN17535.1"/>
    </source>
</evidence>
<dbReference type="Pfam" id="PF00589">
    <property type="entry name" value="Phage_integrase"/>
    <property type="match status" value="1"/>
</dbReference>
<keyword evidence="4" id="KW-1185">Reference proteome</keyword>
<dbReference type="InterPro" id="IPR002104">
    <property type="entry name" value="Integrase_catalytic"/>
</dbReference>
<dbReference type="InterPro" id="IPR011010">
    <property type="entry name" value="DNA_brk_join_enz"/>
</dbReference>
<proteinExistence type="predicted"/>
<dbReference type="SUPFAM" id="SSF56349">
    <property type="entry name" value="DNA breaking-rejoining enzymes"/>
    <property type="match status" value="1"/>
</dbReference>
<dbReference type="eggNOG" id="COG4974">
    <property type="taxonomic scope" value="Bacteria"/>
</dbReference>
<name>C0QF34_DESAH</name>
<dbReference type="STRING" id="177437.HRM2_44790"/>
<dbReference type="AlphaFoldDB" id="C0QF34"/>
<protein>
    <submittedName>
        <fullName evidence="3">Integrase family protein</fullName>
    </submittedName>
</protein>
<evidence type="ECO:0000256" key="1">
    <source>
        <dbReference type="ARBA" id="ARBA00023172"/>
    </source>
</evidence>
<evidence type="ECO:0000259" key="2">
    <source>
        <dbReference type="Pfam" id="PF00589"/>
    </source>
</evidence>
<dbReference type="GO" id="GO:0006310">
    <property type="term" value="P:DNA recombination"/>
    <property type="evidence" value="ECO:0007669"/>
    <property type="project" value="UniProtKB-KW"/>
</dbReference>
<dbReference type="GO" id="GO:0015074">
    <property type="term" value="P:DNA integration"/>
    <property type="evidence" value="ECO:0007669"/>
    <property type="project" value="InterPro"/>
</dbReference>
<dbReference type="RefSeq" id="WP_015906249.1">
    <property type="nucleotide sequence ID" value="NC_012108.1"/>
</dbReference>
<dbReference type="EMBL" id="CP001087">
    <property type="protein sequence ID" value="ACN17535.1"/>
    <property type="molecule type" value="Genomic_DNA"/>
</dbReference>